<dbReference type="EMBL" id="JACJPW010000052">
    <property type="protein sequence ID" value="MBD2183298.1"/>
    <property type="molecule type" value="Genomic_DNA"/>
</dbReference>
<sequence length="297" mass="34025">MVDPTDQIAKQARSGSVAAIIQLMNEKLASNGVRTRAIRENGVLQMLCEAESPEQLERSTLVPQIREILQNIGPRNIRRVRINCRIVREQQLLWLEEISRDPENQLLWVEEIVLAKRNPLQRLATDLRERKTMALKRAQLKASVSPFERDRRQWRRGMLGGVILSLCLLLSGWVVYKVLASKENWQTKATKPASSALSPNQQSPNLSVSVSDRTDISKFEGDPFVAAVRMAEKASIDGKRAQSRTEWLDIANRWQQASDLMAQVAETDRRYETAQNRKSVYRKNSELALRQLQKRRS</sequence>
<reference evidence="2" key="1">
    <citation type="journal article" date="2015" name="ISME J.">
        <title>Draft Genome Sequence of Streptomyces incarnatus NRRL8089, which Produces the Nucleoside Antibiotic Sinefungin.</title>
        <authorList>
            <person name="Oshima K."/>
            <person name="Hattori M."/>
            <person name="Shimizu H."/>
            <person name="Fukuda K."/>
            <person name="Nemoto M."/>
            <person name="Inagaki K."/>
            <person name="Tamura T."/>
        </authorList>
    </citation>
    <scope>NUCLEOTIDE SEQUENCE</scope>
    <source>
        <strain evidence="2">FACHB-1375</strain>
    </source>
</reference>
<keyword evidence="1" id="KW-1133">Transmembrane helix</keyword>
<evidence type="ECO:0000313" key="3">
    <source>
        <dbReference type="Proteomes" id="UP000641646"/>
    </source>
</evidence>
<proteinExistence type="predicted"/>
<accession>A0A926VGI0</accession>
<feature type="transmembrane region" description="Helical" evidence="1">
    <location>
        <begin position="157"/>
        <end position="176"/>
    </location>
</feature>
<dbReference type="Proteomes" id="UP000641646">
    <property type="component" value="Unassembled WGS sequence"/>
</dbReference>
<keyword evidence="1" id="KW-0812">Transmembrane</keyword>
<comment type="caution">
    <text evidence="2">The sequence shown here is derived from an EMBL/GenBank/DDBJ whole genome shotgun (WGS) entry which is preliminary data.</text>
</comment>
<name>A0A926VGI0_9CYAN</name>
<protein>
    <submittedName>
        <fullName evidence="2">Uncharacterized protein</fullName>
    </submittedName>
</protein>
<evidence type="ECO:0000313" key="2">
    <source>
        <dbReference type="EMBL" id="MBD2183298.1"/>
    </source>
</evidence>
<keyword evidence="3" id="KW-1185">Reference proteome</keyword>
<dbReference type="RefSeq" id="WP_190467336.1">
    <property type="nucleotide sequence ID" value="NZ_JACJPW010000052.1"/>
</dbReference>
<organism evidence="2 3">
    <name type="scientific">Aerosakkonema funiforme FACHB-1375</name>
    <dbReference type="NCBI Taxonomy" id="2949571"/>
    <lineage>
        <taxon>Bacteria</taxon>
        <taxon>Bacillati</taxon>
        <taxon>Cyanobacteriota</taxon>
        <taxon>Cyanophyceae</taxon>
        <taxon>Oscillatoriophycideae</taxon>
        <taxon>Aerosakkonematales</taxon>
        <taxon>Aerosakkonemataceae</taxon>
        <taxon>Aerosakkonema</taxon>
    </lineage>
</organism>
<dbReference type="AlphaFoldDB" id="A0A926VGI0"/>
<keyword evidence="1" id="KW-0472">Membrane</keyword>
<evidence type="ECO:0000256" key="1">
    <source>
        <dbReference type="SAM" id="Phobius"/>
    </source>
</evidence>
<gene>
    <name evidence="2" type="ORF">H6G03_19905</name>
</gene>
<reference evidence="2" key="2">
    <citation type="submission" date="2020-08" db="EMBL/GenBank/DDBJ databases">
        <authorList>
            <person name="Chen M."/>
            <person name="Teng W."/>
            <person name="Zhao L."/>
            <person name="Hu C."/>
            <person name="Zhou Y."/>
            <person name="Han B."/>
            <person name="Song L."/>
            <person name="Shu W."/>
        </authorList>
    </citation>
    <scope>NUCLEOTIDE SEQUENCE</scope>
    <source>
        <strain evidence="2">FACHB-1375</strain>
    </source>
</reference>